<dbReference type="PANTHER" id="PTHR21016">
    <property type="entry name" value="BETA-AMYLOID BINDING PROTEIN-RELATED"/>
    <property type="match status" value="1"/>
</dbReference>
<organism evidence="9 10">
    <name type="scientific">Tieghemostelium lacteum</name>
    <name type="common">Slime mold</name>
    <name type="synonym">Dictyostelium lacteum</name>
    <dbReference type="NCBI Taxonomy" id="361077"/>
    <lineage>
        <taxon>Eukaryota</taxon>
        <taxon>Amoebozoa</taxon>
        <taxon>Evosea</taxon>
        <taxon>Eumycetozoa</taxon>
        <taxon>Dictyostelia</taxon>
        <taxon>Dictyosteliales</taxon>
        <taxon>Raperosteliaceae</taxon>
        <taxon>Tieghemostelium</taxon>
    </lineage>
</organism>
<evidence type="ECO:0000256" key="5">
    <source>
        <dbReference type="ARBA" id="ARBA00023136"/>
    </source>
</evidence>
<name>A0A151ZA64_TIELA</name>
<dbReference type="OMA" id="LGCCIGF"/>
<evidence type="ECO:0000256" key="7">
    <source>
        <dbReference type="SAM" id="Phobius"/>
    </source>
</evidence>
<dbReference type="EMBL" id="LODT01000035">
    <property type="protein sequence ID" value="KYQ90839.1"/>
    <property type="molecule type" value="Genomic_DNA"/>
</dbReference>
<dbReference type="GO" id="GO:0016020">
    <property type="term" value="C:membrane"/>
    <property type="evidence" value="ECO:0007669"/>
    <property type="project" value="UniProtKB-SubCell"/>
</dbReference>
<accession>A0A151ZA64</accession>
<evidence type="ECO:0000256" key="6">
    <source>
        <dbReference type="SAM" id="MobiDB-lite"/>
    </source>
</evidence>
<dbReference type="InterPro" id="IPR007829">
    <property type="entry name" value="TM2"/>
</dbReference>
<dbReference type="InParanoid" id="A0A151ZA64"/>
<comment type="subcellular location">
    <subcellularLocation>
        <location evidence="1">Membrane</location>
        <topology evidence="1">Multi-pass membrane protein</topology>
    </subcellularLocation>
</comment>
<keyword evidence="3 7" id="KW-0812">Transmembrane</keyword>
<comment type="similarity">
    <text evidence="2">Belongs to the TM2 family.</text>
</comment>
<feature type="compositionally biased region" description="Low complexity" evidence="6">
    <location>
        <begin position="90"/>
        <end position="122"/>
    </location>
</feature>
<dbReference type="PANTHER" id="PTHR21016:SF25">
    <property type="entry name" value="TM2 DOMAIN-CONTAINING PROTEIN DDB_G0277895-RELATED"/>
    <property type="match status" value="1"/>
</dbReference>
<evidence type="ECO:0000256" key="4">
    <source>
        <dbReference type="ARBA" id="ARBA00022989"/>
    </source>
</evidence>
<dbReference type="STRING" id="361077.A0A151ZA64"/>
<protein>
    <submittedName>
        <fullName evidence="9">TM2 domain containing protein</fullName>
    </submittedName>
</protein>
<evidence type="ECO:0000256" key="2">
    <source>
        <dbReference type="ARBA" id="ARBA00008284"/>
    </source>
</evidence>
<dbReference type="Pfam" id="PF05154">
    <property type="entry name" value="TM2"/>
    <property type="match status" value="1"/>
</dbReference>
<dbReference type="OrthoDB" id="10262359at2759"/>
<evidence type="ECO:0000256" key="1">
    <source>
        <dbReference type="ARBA" id="ARBA00004141"/>
    </source>
</evidence>
<dbReference type="InterPro" id="IPR050932">
    <property type="entry name" value="TM2D1-3-like"/>
</dbReference>
<feature type="transmembrane region" description="Helical" evidence="7">
    <location>
        <begin position="31"/>
        <end position="55"/>
    </location>
</feature>
<evidence type="ECO:0000256" key="3">
    <source>
        <dbReference type="ARBA" id="ARBA00022692"/>
    </source>
</evidence>
<keyword evidence="5 7" id="KW-0472">Membrane</keyword>
<feature type="region of interest" description="Disordered" evidence="6">
    <location>
        <begin position="80"/>
        <end position="122"/>
    </location>
</feature>
<evidence type="ECO:0000313" key="9">
    <source>
        <dbReference type="EMBL" id="KYQ90839.1"/>
    </source>
</evidence>
<dbReference type="Proteomes" id="UP000076078">
    <property type="component" value="Unassembled WGS sequence"/>
</dbReference>
<sequence length="122" mass="13745">MKSMGVAYLLWFFFGLFGIHRFYLNRTCSGVIYLFTLGIFFIGFCVDLCLIPGMVESENAKLRQMSSGPGVVVNTTVVQPVYQPPPPQGYPQQGGYPPQQGGYPPQDPQYQPQPYQPQPYQQ</sequence>
<evidence type="ECO:0000313" key="10">
    <source>
        <dbReference type="Proteomes" id="UP000076078"/>
    </source>
</evidence>
<feature type="domain" description="TM2" evidence="8">
    <location>
        <begin position="2"/>
        <end position="48"/>
    </location>
</feature>
<gene>
    <name evidence="9" type="ORF">DLAC_07708</name>
</gene>
<proteinExistence type="inferred from homology"/>
<comment type="caution">
    <text evidence="9">The sequence shown here is derived from an EMBL/GenBank/DDBJ whole genome shotgun (WGS) entry which is preliminary data.</text>
</comment>
<reference evidence="9 10" key="1">
    <citation type="submission" date="2015-12" db="EMBL/GenBank/DDBJ databases">
        <title>Dictyostelia acquired genes for synthesis and detection of signals that induce cell-type specialization by lateral gene transfer from prokaryotes.</title>
        <authorList>
            <person name="Gloeckner G."/>
            <person name="Schaap P."/>
        </authorList>
    </citation>
    <scope>NUCLEOTIDE SEQUENCE [LARGE SCALE GENOMIC DNA]</scope>
    <source>
        <strain evidence="9 10">TK</strain>
    </source>
</reference>
<dbReference type="AlphaFoldDB" id="A0A151ZA64"/>
<evidence type="ECO:0000259" key="8">
    <source>
        <dbReference type="Pfam" id="PF05154"/>
    </source>
</evidence>
<keyword evidence="10" id="KW-1185">Reference proteome</keyword>
<keyword evidence="4 7" id="KW-1133">Transmembrane helix</keyword>